<dbReference type="PANTHER" id="PTHR43283">
    <property type="entry name" value="BETA-LACTAMASE-RELATED"/>
    <property type="match status" value="1"/>
</dbReference>
<dbReference type="Pfam" id="PF00144">
    <property type="entry name" value="Beta-lactamase"/>
    <property type="match status" value="1"/>
</dbReference>
<dbReference type="RefSeq" id="WP_184236903.1">
    <property type="nucleotide sequence ID" value="NZ_JACHMJ010000001.1"/>
</dbReference>
<keyword evidence="3" id="KW-1185">Reference proteome</keyword>
<dbReference type="InterPro" id="IPR001466">
    <property type="entry name" value="Beta-lactam-related"/>
</dbReference>
<feature type="domain" description="Beta-lactamase-related" evidence="1">
    <location>
        <begin position="35"/>
        <end position="296"/>
    </location>
</feature>
<dbReference type="InterPro" id="IPR012338">
    <property type="entry name" value="Beta-lactam/transpept-like"/>
</dbReference>
<comment type="caution">
    <text evidence="2">The sequence shown here is derived from an EMBL/GenBank/DDBJ whole genome shotgun (WGS) entry which is preliminary data.</text>
</comment>
<protein>
    <submittedName>
        <fullName evidence="2">CubicO group peptidase (Beta-lactamase class C family)</fullName>
    </submittedName>
</protein>
<evidence type="ECO:0000259" key="1">
    <source>
        <dbReference type="Pfam" id="PF00144"/>
    </source>
</evidence>
<dbReference type="SUPFAM" id="SSF56601">
    <property type="entry name" value="beta-lactamase/transpeptidase-like"/>
    <property type="match status" value="1"/>
</dbReference>
<dbReference type="InterPro" id="IPR050789">
    <property type="entry name" value="Diverse_Enzym_Activities"/>
</dbReference>
<dbReference type="PANTHER" id="PTHR43283:SF7">
    <property type="entry name" value="BETA-LACTAMASE-RELATED DOMAIN-CONTAINING PROTEIN"/>
    <property type="match status" value="1"/>
</dbReference>
<accession>A0A841AP20</accession>
<evidence type="ECO:0000313" key="2">
    <source>
        <dbReference type="EMBL" id="MBB5843702.1"/>
    </source>
</evidence>
<gene>
    <name evidence="2" type="ORF">HD599_002025</name>
</gene>
<organism evidence="2 3">
    <name type="scientific">Conyzicola lurida</name>
    <dbReference type="NCBI Taxonomy" id="1172621"/>
    <lineage>
        <taxon>Bacteria</taxon>
        <taxon>Bacillati</taxon>
        <taxon>Actinomycetota</taxon>
        <taxon>Actinomycetes</taxon>
        <taxon>Micrococcales</taxon>
        <taxon>Microbacteriaceae</taxon>
        <taxon>Conyzicola</taxon>
    </lineage>
</organism>
<proteinExistence type="predicted"/>
<name>A0A841AP20_9MICO</name>
<dbReference type="Gene3D" id="3.40.710.10">
    <property type="entry name" value="DD-peptidase/beta-lactamase superfamily"/>
    <property type="match status" value="1"/>
</dbReference>
<dbReference type="Proteomes" id="UP000536685">
    <property type="component" value="Unassembled WGS sequence"/>
</dbReference>
<reference evidence="2 3" key="1">
    <citation type="submission" date="2020-08" db="EMBL/GenBank/DDBJ databases">
        <title>Sequencing the genomes of 1000 actinobacteria strains.</title>
        <authorList>
            <person name="Klenk H.-P."/>
        </authorList>
    </citation>
    <scope>NUCLEOTIDE SEQUENCE [LARGE SCALE GENOMIC DNA]</scope>
    <source>
        <strain evidence="2 3">DSM 105784</strain>
    </source>
</reference>
<dbReference type="EMBL" id="JACHMJ010000001">
    <property type="protein sequence ID" value="MBB5843702.1"/>
    <property type="molecule type" value="Genomic_DNA"/>
</dbReference>
<evidence type="ECO:0000313" key="3">
    <source>
        <dbReference type="Proteomes" id="UP000536685"/>
    </source>
</evidence>
<dbReference type="AlphaFoldDB" id="A0A841AP20"/>
<sequence>MTSFPRSTPEAQGVSSAAIGRFVDALEREVHDLHSLMLVRHGHVIAEGWWAPYSAAAPHALFSISKSFVSTAVGFAIEEGLLALDDRVVDLLPDDLPEAVGDNLAAMRLRHLLTMTTGHAVDTIGRVDESQHNWSRALLALPVELAPGSTFVYNTGATYLISAILQRLTGQRVLDYLTPRLFEPLGIADAAWEQCPRGIDVGGWGLSVTTEDIARFGQTYLRGGEWQGTQVVPAHWVAEATARQVPNATPDAPADNDQGYGYQFWRNRHGSYRADGAFGQLSIAFPEQDALLVLTSGVQSAQIELDLVWEHLLPVLGNHEILTPDAAADAALTARLRGLTIPAPPGAATSPAAIRVSGREYSLPTNSFGLTTVALTENLDGTTLALTTATGVHELRCGYGVWEPAESALVERPQPVAAAGAWVDDSAYLAKICLTGTPFALTVSLDFRADEVTVNIEQNVSFGPTQLLHTNGSAA</sequence>